<comment type="catalytic activity">
    <reaction evidence="1">
        <text>Endonucleolytic cleavage at apurinic or apyrimidinic sites to products with a 5'-phosphate.</text>
        <dbReference type="EC" id="3.1.21.7"/>
    </reaction>
</comment>
<keyword evidence="4" id="KW-0540">Nuclease</keyword>
<dbReference type="GO" id="GO:0043737">
    <property type="term" value="F:deoxyribonuclease V activity"/>
    <property type="evidence" value="ECO:0007669"/>
    <property type="project" value="UniProtKB-EC"/>
</dbReference>
<dbReference type="PANTHER" id="PTHR28511">
    <property type="entry name" value="ENDONUCLEASE V"/>
    <property type="match status" value="1"/>
</dbReference>
<evidence type="ECO:0000256" key="1">
    <source>
        <dbReference type="ARBA" id="ARBA00001835"/>
    </source>
</evidence>
<name>A0A8G2L819_PICTO</name>
<dbReference type="InterPro" id="IPR007581">
    <property type="entry name" value="Endonuclease-V"/>
</dbReference>
<comment type="caution">
    <text evidence="9">The sequence shown here is derived from an EMBL/GenBank/DDBJ whole genome shotgun (WGS) entry which is preliminary data.</text>
</comment>
<evidence type="ECO:0000256" key="2">
    <source>
        <dbReference type="ARBA" id="ARBA00004496"/>
    </source>
</evidence>
<organism evidence="9 10">
    <name type="scientific">Picrophilus torridus (strain ATCC 700027 / DSM 9790 / JCM 10055 / NBRC 100828 / KAW 2/3)</name>
    <dbReference type="NCBI Taxonomy" id="1122961"/>
    <lineage>
        <taxon>Archaea</taxon>
        <taxon>Methanobacteriati</taxon>
        <taxon>Thermoplasmatota</taxon>
        <taxon>Thermoplasmata</taxon>
        <taxon>Thermoplasmatales</taxon>
        <taxon>Picrophilaceae</taxon>
        <taxon>Picrophilus</taxon>
    </lineage>
</organism>
<evidence type="ECO:0000256" key="5">
    <source>
        <dbReference type="ARBA" id="ARBA00022759"/>
    </source>
</evidence>
<feature type="domain" description="Methylated-DNA-[protein]-cysteine S-methyltransferase DNA binding" evidence="8">
    <location>
        <begin position="10"/>
        <end position="84"/>
    </location>
</feature>
<dbReference type="EMBL" id="FWYE01000002">
    <property type="protein sequence ID" value="SMD30915.1"/>
    <property type="molecule type" value="Genomic_DNA"/>
</dbReference>
<evidence type="ECO:0000256" key="3">
    <source>
        <dbReference type="ARBA" id="ARBA00022490"/>
    </source>
</evidence>
<proteinExistence type="predicted"/>
<dbReference type="Gene3D" id="1.10.10.10">
    <property type="entry name" value="Winged helix-like DNA-binding domain superfamily/Winged helix DNA-binding domain"/>
    <property type="match status" value="1"/>
</dbReference>
<accession>A0A8G2L819</accession>
<dbReference type="CDD" id="cd06445">
    <property type="entry name" value="ATase"/>
    <property type="match status" value="1"/>
</dbReference>
<dbReference type="Gene3D" id="3.30.2170.10">
    <property type="entry name" value="archaeoglobus fulgidus dsm 4304 superfamily"/>
    <property type="match status" value="1"/>
</dbReference>
<dbReference type="AlphaFoldDB" id="A0A8G2L819"/>
<comment type="subcellular location">
    <subcellularLocation>
        <location evidence="2">Cytoplasm</location>
    </subcellularLocation>
</comment>
<protein>
    <submittedName>
        <fullName evidence="9">Endonuclease V</fullName>
    </submittedName>
</protein>
<keyword evidence="7" id="KW-0378">Hydrolase</keyword>
<evidence type="ECO:0000313" key="10">
    <source>
        <dbReference type="Proteomes" id="UP000192315"/>
    </source>
</evidence>
<evidence type="ECO:0000256" key="4">
    <source>
        <dbReference type="ARBA" id="ARBA00022722"/>
    </source>
</evidence>
<evidence type="ECO:0000256" key="6">
    <source>
        <dbReference type="ARBA" id="ARBA00022763"/>
    </source>
</evidence>
<dbReference type="InterPro" id="IPR036217">
    <property type="entry name" value="MethylDNA_cys_MeTrfase_DNAb"/>
</dbReference>
<sequence>MQSIDLYSYLYSLLGQIPEGMVTTYGDLAVALGDVKAARACGYMLSRNNDTENIPCYKVIMSDGSLGGYSLGIDEKIRRLRNDGIEINNGRIDLKRYRFNNFDSSYPLKRLQEEQEKIAGLAVYSDDYNEDKICAIDVSYKDEIGYSVMVSFENNEYDFKTFIKETRFPYIPGYLAYREFPYIKELAKNFDGTMIIDANGLLHPRRCGLATYAGVLMNKPSIGVAKSLLTGSIKNGYVYYNNMPLGYMINSRTIVSPGNRISLESSINFIRNLGKDHYPEILKIAHDRTVALRRNNII</sequence>
<dbReference type="GO" id="GO:0003727">
    <property type="term" value="F:single-stranded RNA binding"/>
    <property type="evidence" value="ECO:0007669"/>
    <property type="project" value="TreeGrafter"/>
</dbReference>
<dbReference type="SUPFAM" id="SSF46767">
    <property type="entry name" value="Methylated DNA-protein cysteine methyltransferase, C-terminal domain"/>
    <property type="match status" value="1"/>
</dbReference>
<dbReference type="GO" id="GO:0016891">
    <property type="term" value="F:RNA endonuclease activity producing 5'-phosphomonoesters, hydrolytic mechanism"/>
    <property type="evidence" value="ECO:0007669"/>
    <property type="project" value="TreeGrafter"/>
</dbReference>
<dbReference type="InterPro" id="IPR036388">
    <property type="entry name" value="WH-like_DNA-bd_sf"/>
</dbReference>
<dbReference type="RefSeq" id="WP_084272764.1">
    <property type="nucleotide sequence ID" value="NZ_FWYE01000002.1"/>
</dbReference>
<keyword evidence="10" id="KW-1185">Reference proteome</keyword>
<dbReference type="GO" id="GO:0005737">
    <property type="term" value="C:cytoplasm"/>
    <property type="evidence" value="ECO:0007669"/>
    <property type="project" value="UniProtKB-SubCell"/>
</dbReference>
<dbReference type="InterPro" id="IPR014048">
    <property type="entry name" value="MethylDNA_cys_MeTrfase_DNA-bd"/>
</dbReference>
<dbReference type="CDD" id="cd06559">
    <property type="entry name" value="Endonuclease_V"/>
    <property type="match status" value="1"/>
</dbReference>
<dbReference type="Proteomes" id="UP000192315">
    <property type="component" value="Unassembled WGS sequence"/>
</dbReference>
<evidence type="ECO:0000256" key="7">
    <source>
        <dbReference type="ARBA" id="ARBA00022801"/>
    </source>
</evidence>
<dbReference type="Pfam" id="PF01035">
    <property type="entry name" value="DNA_binding_1"/>
    <property type="match status" value="1"/>
</dbReference>
<dbReference type="NCBIfam" id="TIGR00589">
    <property type="entry name" value="ogt"/>
    <property type="match status" value="1"/>
</dbReference>
<gene>
    <name evidence="9" type="ORF">SAMN02745355_0833</name>
</gene>
<keyword evidence="6" id="KW-0227">DNA damage</keyword>
<evidence type="ECO:0000313" key="9">
    <source>
        <dbReference type="EMBL" id="SMD30915.1"/>
    </source>
</evidence>
<keyword evidence="5 9" id="KW-0255">Endonuclease</keyword>
<dbReference type="Pfam" id="PF04493">
    <property type="entry name" value="Endonuclease_5"/>
    <property type="match status" value="1"/>
</dbReference>
<dbReference type="GO" id="GO:0006281">
    <property type="term" value="P:DNA repair"/>
    <property type="evidence" value="ECO:0007669"/>
    <property type="project" value="InterPro"/>
</dbReference>
<reference evidence="9 10" key="1">
    <citation type="submission" date="2017-04" db="EMBL/GenBank/DDBJ databases">
        <authorList>
            <person name="Varghese N."/>
            <person name="Submissions S."/>
        </authorList>
    </citation>
    <scope>NUCLEOTIDE SEQUENCE [LARGE SCALE GENOMIC DNA]</scope>
    <source>
        <strain evidence="9 10">DSM 9789</strain>
    </source>
</reference>
<keyword evidence="3" id="KW-0963">Cytoplasm</keyword>
<evidence type="ECO:0000259" key="8">
    <source>
        <dbReference type="Pfam" id="PF01035"/>
    </source>
</evidence>
<dbReference type="PANTHER" id="PTHR28511:SF1">
    <property type="entry name" value="ENDONUCLEASE V"/>
    <property type="match status" value="1"/>
</dbReference>